<protein>
    <submittedName>
        <fullName evidence="1">Uncharacterized protein</fullName>
    </submittedName>
</protein>
<name>A0A8H3LV07_9GLOM</name>
<reference evidence="1" key="1">
    <citation type="submission" date="2019-10" db="EMBL/GenBank/DDBJ databases">
        <title>Conservation and host-specific expression of non-tandemly repeated heterogenous ribosome RNA gene in arbuscular mycorrhizal fungi.</title>
        <authorList>
            <person name="Maeda T."/>
            <person name="Kobayashi Y."/>
            <person name="Nakagawa T."/>
            <person name="Ezawa T."/>
            <person name="Yamaguchi K."/>
            <person name="Bino T."/>
            <person name="Nishimoto Y."/>
            <person name="Shigenobu S."/>
            <person name="Kawaguchi M."/>
        </authorList>
    </citation>
    <scope>NUCLEOTIDE SEQUENCE</scope>
    <source>
        <strain evidence="1">HR1</strain>
    </source>
</reference>
<evidence type="ECO:0000313" key="2">
    <source>
        <dbReference type="Proteomes" id="UP000615446"/>
    </source>
</evidence>
<organism evidence="1 2">
    <name type="scientific">Rhizophagus clarus</name>
    <dbReference type="NCBI Taxonomy" id="94130"/>
    <lineage>
        <taxon>Eukaryota</taxon>
        <taxon>Fungi</taxon>
        <taxon>Fungi incertae sedis</taxon>
        <taxon>Mucoromycota</taxon>
        <taxon>Glomeromycotina</taxon>
        <taxon>Glomeromycetes</taxon>
        <taxon>Glomerales</taxon>
        <taxon>Glomeraceae</taxon>
        <taxon>Rhizophagus</taxon>
    </lineage>
</organism>
<evidence type="ECO:0000313" key="1">
    <source>
        <dbReference type="EMBL" id="GES91768.1"/>
    </source>
</evidence>
<proteinExistence type="predicted"/>
<dbReference type="Proteomes" id="UP000615446">
    <property type="component" value="Unassembled WGS sequence"/>
</dbReference>
<sequence length="67" mass="8108">MMIINHLCTNDLLLRLVLNLCIVYNNVRYVLLNSKKKHIYIFKISVGYVNEQRKEREIKKYKINIIL</sequence>
<dbReference type="EMBL" id="BLAL01000206">
    <property type="protein sequence ID" value="GES91768.1"/>
    <property type="molecule type" value="Genomic_DNA"/>
</dbReference>
<accession>A0A8H3LV07</accession>
<comment type="caution">
    <text evidence="1">The sequence shown here is derived from an EMBL/GenBank/DDBJ whole genome shotgun (WGS) entry which is preliminary data.</text>
</comment>
<gene>
    <name evidence="1" type="ORF">RCL2_001857100</name>
</gene>
<dbReference type="AlphaFoldDB" id="A0A8H3LV07"/>